<evidence type="ECO:0000256" key="1">
    <source>
        <dbReference type="SAM" id="Phobius"/>
    </source>
</evidence>
<accession>A0A804UNA0</accession>
<dbReference type="Proteomes" id="UP000007305">
    <property type="component" value="Chromosome 10"/>
</dbReference>
<organism evidence="2 3">
    <name type="scientific">Zea mays</name>
    <name type="common">Maize</name>
    <dbReference type="NCBI Taxonomy" id="4577"/>
    <lineage>
        <taxon>Eukaryota</taxon>
        <taxon>Viridiplantae</taxon>
        <taxon>Streptophyta</taxon>
        <taxon>Embryophyta</taxon>
        <taxon>Tracheophyta</taxon>
        <taxon>Spermatophyta</taxon>
        <taxon>Magnoliopsida</taxon>
        <taxon>Liliopsida</taxon>
        <taxon>Poales</taxon>
        <taxon>Poaceae</taxon>
        <taxon>PACMAD clade</taxon>
        <taxon>Panicoideae</taxon>
        <taxon>Andropogonodae</taxon>
        <taxon>Andropogoneae</taxon>
        <taxon>Tripsacinae</taxon>
        <taxon>Zea</taxon>
    </lineage>
</organism>
<dbReference type="Gramene" id="Zm00001eb432630_T001">
    <property type="protein sequence ID" value="Zm00001eb432630_P001"/>
    <property type="gene ID" value="Zm00001eb432630"/>
</dbReference>
<dbReference type="EnsemblPlants" id="Zm00001eb432630_T001">
    <property type="protein sequence ID" value="Zm00001eb432630_P001"/>
    <property type="gene ID" value="Zm00001eb432630"/>
</dbReference>
<keyword evidence="1" id="KW-1133">Transmembrane helix</keyword>
<keyword evidence="1" id="KW-0472">Membrane</keyword>
<feature type="transmembrane region" description="Helical" evidence="1">
    <location>
        <begin position="6"/>
        <end position="34"/>
    </location>
</feature>
<evidence type="ECO:0000313" key="3">
    <source>
        <dbReference type="Proteomes" id="UP000007305"/>
    </source>
</evidence>
<evidence type="ECO:0000313" key="2">
    <source>
        <dbReference type="EnsemblPlants" id="Zm00001eb432630_P001"/>
    </source>
</evidence>
<name>A0A804UNA0_MAIZE</name>
<sequence length="184" mass="20243">MASQVHALMIVIVCLLSSPCMLNTPSWFCTFFLLSFFNRLLRRKLSCVDVVCFSFGTLDRRSFIGHGVDSSGKFLLSVVTVGPFPPFLRDGHLLKDFAPPVLISLQTARSPLLLSSLSGRTAIVLAIFSSNHAEFSFSFLARQPSGALAPESRQNQQFFLSCKLGKPAPDKVNHIGNQILLVLQ</sequence>
<keyword evidence="1" id="KW-0812">Transmembrane</keyword>
<keyword evidence="3" id="KW-1185">Reference proteome</keyword>
<dbReference type="AlphaFoldDB" id="A0A804UNA0"/>
<reference evidence="2" key="3">
    <citation type="submission" date="2021-05" db="UniProtKB">
        <authorList>
            <consortium name="EnsemblPlants"/>
        </authorList>
    </citation>
    <scope>IDENTIFICATION</scope>
    <source>
        <strain evidence="2">cv. B73</strain>
    </source>
</reference>
<protein>
    <submittedName>
        <fullName evidence="2">Uncharacterized protein</fullName>
    </submittedName>
</protein>
<reference evidence="2" key="2">
    <citation type="submission" date="2019-07" db="EMBL/GenBank/DDBJ databases">
        <authorList>
            <person name="Seetharam A."/>
            <person name="Woodhouse M."/>
            <person name="Cannon E."/>
        </authorList>
    </citation>
    <scope>NUCLEOTIDE SEQUENCE [LARGE SCALE GENOMIC DNA]</scope>
    <source>
        <strain evidence="2">cv. B73</strain>
    </source>
</reference>
<dbReference type="InParanoid" id="A0A804UNA0"/>
<reference evidence="3" key="1">
    <citation type="journal article" date="2009" name="Science">
        <title>The B73 maize genome: complexity, diversity, and dynamics.</title>
        <authorList>
            <person name="Schnable P.S."/>
            <person name="Ware D."/>
            <person name="Fulton R.S."/>
            <person name="Stein J.C."/>
            <person name="Wei F."/>
            <person name="Pasternak S."/>
            <person name="Liang C."/>
            <person name="Zhang J."/>
            <person name="Fulton L."/>
            <person name="Graves T.A."/>
            <person name="Minx P."/>
            <person name="Reily A.D."/>
            <person name="Courtney L."/>
            <person name="Kruchowski S.S."/>
            <person name="Tomlinson C."/>
            <person name="Strong C."/>
            <person name="Delehaunty K."/>
            <person name="Fronick C."/>
            <person name="Courtney B."/>
            <person name="Rock S.M."/>
            <person name="Belter E."/>
            <person name="Du F."/>
            <person name="Kim K."/>
            <person name="Abbott R.M."/>
            <person name="Cotton M."/>
            <person name="Levy A."/>
            <person name="Marchetto P."/>
            <person name="Ochoa K."/>
            <person name="Jackson S.M."/>
            <person name="Gillam B."/>
            <person name="Chen W."/>
            <person name="Yan L."/>
            <person name="Higginbotham J."/>
            <person name="Cardenas M."/>
            <person name="Waligorski J."/>
            <person name="Applebaum E."/>
            <person name="Phelps L."/>
            <person name="Falcone J."/>
            <person name="Kanchi K."/>
            <person name="Thane T."/>
            <person name="Scimone A."/>
            <person name="Thane N."/>
            <person name="Henke J."/>
            <person name="Wang T."/>
            <person name="Ruppert J."/>
            <person name="Shah N."/>
            <person name="Rotter K."/>
            <person name="Hodges J."/>
            <person name="Ingenthron E."/>
            <person name="Cordes M."/>
            <person name="Kohlberg S."/>
            <person name="Sgro J."/>
            <person name="Delgado B."/>
            <person name="Mead K."/>
            <person name="Chinwalla A."/>
            <person name="Leonard S."/>
            <person name="Crouse K."/>
            <person name="Collura K."/>
            <person name="Kudrna D."/>
            <person name="Currie J."/>
            <person name="He R."/>
            <person name="Angelova A."/>
            <person name="Rajasekar S."/>
            <person name="Mueller T."/>
            <person name="Lomeli R."/>
            <person name="Scara G."/>
            <person name="Ko A."/>
            <person name="Delaney K."/>
            <person name="Wissotski M."/>
            <person name="Lopez G."/>
            <person name="Campos D."/>
            <person name="Braidotti M."/>
            <person name="Ashley E."/>
            <person name="Golser W."/>
            <person name="Kim H."/>
            <person name="Lee S."/>
            <person name="Lin J."/>
            <person name="Dujmic Z."/>
            <person name="Kim W."/>
            <person name="Talag J."/>
            <person name="Zuccolo A."/>
            <person name="Fan C."/>
            <person name="Sebastian A."/>
            <person name="Kramer M."/>
            <person name="Spiegel L."/>
            <person name="Nascimento L."/>
            <person name="Zutavern T."/>
            <person name="Miller B."/>
            <person name="Ambroise C."/>
            <person name="Muller S."/>
            <person name="Spooner W."/>
            <person name="Narechania A."/>
            <person name="Ren L."/>
            <person name="Wei S."/>
            <person name="Kumari S."/>
            <person name="Faga B."/>
            <person name="Levy M.J."/>
            <person name="McMahan L."/>
            <person name="Van Buren P."/>
            <person name="Vaughn M.W."/>
            <person name="Ying K."/>
            <person name="Yeh C.-T."/>
            <person name="Emrich S.J."/>
            <person name="Jia Y."/>
            <person name="Kalyanaraman A."/>
            <person name="Hsia A.-P."/>
            <person name="Barbazuk W.B."/>
            <person name="Baucom R.S."/>
            <person name="Brutnell T.P."/>
            <person name="Carpita N.C."/>
            <person name="Chaparro C."/>
            <person name="Chia J.-M."/>
            <person name="Deragon J.-M."/>
            <person name="Estill J.C."/>
            <person name="Fu Y."/>
            <person name="Jeddeloh J.A."/>
            <person name="Han Y."/>
            <person name="Lee H."/>
            <person name="Li P."/>
            <person name="Lisch D.R."/>
            <person name="Liu S."/>
            <person name="Liu Z."/>
            <person name="Nagel D.H."/>
            <person name="McCann M.C."/>
            <person name="SanMiguel P."/>
            <person name="Myers A.M."/>
            <person name="Nettleton D."/>
            <person name="Nguyen J."/>
            <person name="Penning B.W."/>
            <person name="Ponnala L."/>
            <person name="Schneider K.L."/>
            <person name="Schwartz D.C."/>
            <person name="Sharma A."/>
            <person name="Soderlund C."/>
            <person name="Springer N.M."/>
            <person name="Sun Q."/>
            <person name="Wang H."/>
            <person name="Waterman M."/>
            <person name="Westerman R."/>
            <person name="Wolfgruber T.K."/>
            <person name="Yang L."/>
            <person name="Yu Y."/>
            <person name="Zhang L."/>
            <person name="Zhou S."/>
            <person name="Zhu Q."/>
            <person name="Bennetzen J.L."/>
            <person name="Dawe R.K."/>
            <person name="Jiang J."/>
            <person name="Jiang N."/>
            <person name="Presting G.G."/>
            <person name="Wessler S.R."/>
            <person name="Aluru S."/>
            <person name="Martienssen R.A."/>
            <person name="Clifton S.W."/>
            <person name="McCombie W.R."/>
            <person name="Wing R.A."/>
            <person name="Wilson R.K."/>
        </authorList>
    </citation>
    <scope>NUCLEOTIDE SEQUENCE [LARGE SCALE GENOMIC DNA]</scope>
    <source>
        <strain evidence="3">cv. B73</strain>
    </source>
</reference>
<proteinExistence type="predicted"/>